<reference evidence="5" key="1">
    <citation type="journal article" date="2023" name="Science">
        <title>Genome structures resolve the early diversification of teleost fishes.</title>
        <authorList>
            <person name="Parey E."/>
            <person name="Louis A."/>
            <person name="Montfort J."/>
            <person name="Bouchez O."/>
            <person name="Roques C."/>
            <person name="Iampietro C."/>
            <person name="Lluch J."/>
            <person name="Castinel A."/>
            <person name="Donnadieu C."/>
            <person name="Desvignes T."/>
            <person name="Floi Bucao C."/>
            <person name="Jouanno E."/>
            <person name="Wen M."/>
            <person name="Mejri S."/>
            <person name="Dirks R."/>
            <person name="Jansen H."/>
            <person name="Henkel C."/>
            <person name="Chen W.J."/>
            <person name="Zahm M."/>
            <person name="Cabau C."/>
            <person name="Klopp C."/>
            <person name="Thompson A.W."/>
            <person name="Robinson-Rechavi M."/>
            <person name="Braasch I."/>
            <person name="Lecointre G."/>
            <person name="Bobe J."/>
            <person name="Postlethwait J.H."/>
            <person name="Berthelot C."/>
            <person name="Roest Crollius H."/>
            <person name="Guiguen Y."/>
        </authorList>
    </citation>
    <scope>NUCLEOTIDE SEQUENCE</scope>
    <source>
        <strain evidence="5">Concon-B</strain>
    </source>
</reference>
<dbReference type="EMBL" id="JAFJMO010000006">
    <property type="protein sequence ID" value="KAJ8274733.1"/>
    <property type="molecule type" value="Genomic_DNA"/>
</dbReference>
<keyword evidence="2" id="KW-0597">Phosphoprotein</keyword>
<evidence type="ECO:0000313" key="5">
    <source>
        <dbReference type="EMBL" id="KAJ8274733.1"/>
    </source>
</evidence>
<evidence type="ECO:0000313" key="6">
    <source>
        <dbReference type="Proteomes" id="UP001152803"/>
    </source>
</evidence>
<keyword evidence="6" id="KW-1185">Reference proteome</keyword>
<dbReference type="GO" id="GO:0030424">
    <property type="term" value="C:axon"/>
    <property type="evidence" value="ECO:0007669"/>
    <property type="project" value="TreeGrafter"/>
</dbReference>
<name>A0A9Q1I127_CONCO</name>
<dbReference type="InterPro" id="IPR011680">
    <property type="entry name" value="FEZ"/>
</dbReference>
<dbReference type="PANTHER" id="PTHR12394:SF11">
    <property type="entry name" value="FASCICULATION AND ELONGATION PROTEIN ZETA-2"/>
    <property type="match status" value="1"/>
</dbReference>
<keyword evidence="3" id="KW-0175">Coiled coil</keyword>
<comment type="similarity">
    <text evidence="1">Belongs to the zygin family.</text>
</comment>
<evidence type="ECO:0000256" key="2">
    <source>
        <dbReference type="ARBA" id="ARBA00022553"/>
    </source>
</evidence>
<comment type="caution">
    <text evidence="5">The sequence shown here is derived from an EMBL/GenBank/DDBJ whole genome shotgun (WGS) entry which is preliminary data.</text>
</comment>
<protein>
    <recommendedName>
        <fullName evidence="7">Fasciculation and elongation protein zeta-2</fullName>
    </recommendedName>
</protein>
<gene>
    <name evidence="5" type="ORF">COCON_G00093580</name>
</gene>
<feature type="region of interest" description="Disordered" evidence="4">
    <location>
        <begin position="295"/>
        <end position="316"/>
    </location>
</feature>
<accession>A0A9Q1I127</accession>
<dbReference type="OrthoDB" id="7959977at2759"/>
<dbReference type="Proteomes" id="UP001152803">
    <property type="component" value="Unassembled WGS sequence"/>
</dbReference>
<dbReference type="AlphaFoldDB" id="A0A9Q1I127"/>
<dbReference type="PANTHER" id="PTHR12394">
    <property type="entry name" value="ZYGIN"/>
    <property type="match status" value="1"/>
</dbReference>
<proteinExistence type="inferred from homology"/>
<evidence type="ECO:0000256" key="3">
    <source>
        <dbReference type="ARBA" id="ARBA00023054"/>
    </source>
</evidence>
<dbReference type="GO" id="GO:0005737">
    <property type="term" value="C:cytoplasm"/>
    <property type="evidence" value="ECO:0007669"/>
    <property type="project" value="TreeGrafter"/>
</dbReference>
<sequence>MAAPLAQFDEDWQDFYEFQPVSGPQMRLDHDNLNVEEVQSLSEDFTDFDKGSSGEIGNFKSMEDLVSDFDKKLAVCFQNYNNKPENIAPVKPITEDDFLKNDEIWNALTDNYGSVLPVDWKTSHTRSLHLPALNLVENRMQDDVNLDVSDDEELREQLDMHSIIVSCLNEEPLFTAEQVIEEIEEMMQESPDPEEEETPSQSCDLSLLSQEIQTLKSSSANNGCEERVRRLSMAELTDLLEEVETSIREFSEELIQQLAVRDELEFEKEVKNSFISVLIQVQNKQKEHRELLKRKRRLRSSGGTQQGRPERTHTPGTYLTTVIPYEKKAGPPSVEDLQILTKILHAVREDSEKVPSLLTDYILKVLCPT</sequence>
<evidence type="ECO:0000256" key="4">
    <source>
        <dbReference type="SAM" id="MobiDB-lite"/>
    </source>
</evidence>
<evidence type="ECO:0000256" key="1">
    <source>
        <dbReference type="ARBA" id="ARBA00006788"/>
    </source>
</evidence>
<evidence type="ECO:0008006" key="7">
    <source>
        <dbReference type="Google" id="ProtNLM"/>
    </source>
</evidence>
<organism evidence="5 6">
    <name type="scientific">Conger conger</name>
    <name type="common">Conger eel</name>
    <name type="synonym">Muraena conger</name>
    <dbReference type="NCBI Taxonomy" id="82655"/>
    <lineage>
        <taxon>Eukaryota</taxon>
        <taxon>Metazoa</taxon>
        <taxon>Chordata</taxon>
        <taxon>Craniata</taxon>
        <taxon>Vertebrata</taxon>
        <taxon>Euteleostomi</taxon>
        <taxon>Actinopterygii</taxon>
        <taxon>Neopterygii</taxon>
        <taxon>Teleostei</taxon>
        <taxon>Anguilliformes</taxon>
        <taxon>Congridae</taxon>
        <taxon>Conger</taxon>
    </lineage>
</organism>
<dbReference type="Pfam" id="PF07763">
    <property type="entry name" value="FEZ"/>
    <property type="match status" value="1"/>
</dbReference>